<feature type="binding site" evidence="9">
    <location>
        <position position="185"/>
    </location>
    <ligand>
        <name>Zn(2+)</name>
        <dbReference type="ChEBI" id="CHEBI:29105"/>
    </ligand>
</feature>
<sequence length="1574" mass="183476">MNLSLNNKDLVLKQNNFTEDCLNSKVKKSKSFHFLQSKHSKNKWLDWVNKKNLPENLDSKSEGIDKQSQTSNIFEESKLKNLYGSGYSKLHELKLVSIGIASSEKIKEWAEKVLPNGKIFGEVTNANTLHYKTFKPHKGGLFCERIFGPLKDFECACGIRSKPTEAESKKILEHEQIIRSFCPNCDVEYTWSVIRRYQLGYIQLISPVSHIWYLKANPSYLSLLLDLRRSHLESIIYCTQAITLENLWKSSQTLGLDSSPSSLYSIWQKLLEEEKLMKTKQLKLNNILKLNYYLSPKKQKKLKKRFKNVFSYSKKQEYNFLENFPCTSEPYADGQELILNRLLKRFFKRSLKSSFKNSLKNQAVDFGANLGSEPQALTGQSSYKKTKNAPKMSFKESRLKFPRSDTSNAVSNGVNSTAGFQKKKQAIVEIQNLTTTKTSDVFNGIFNANLASSSMKIQNKVKVESENLSNFEASLETSDFEVSFFSKAKKLQKQKENELNMNTENMYNIINHKDNLNFLRKKWLSKNKSMVFINMYAKIFKSFYRKAFFQALQTKQKSFYLLRNMPNSEFVLHYLKQSLYLRSSSKKYTNKVSFENSFFSKAKKLQKPSNLKKTQNLEFSKDKQGEKITKKESMKFKTQCINLTESYFKMYFLAFLTKNPQFLQNFLIMNPGFITDFVDPEKIIDFQNTENLNEKSIKTLFSNEQTQIRLIKNILHEFLTFYLIKKQFTSFFLLFRTLKHVFEAELLDFSSALFKQSLKNKKKIKNNKFSNPSLKIQKLVQLENSLFYYSGYSIQEKLKKVDNVFQKNPNLQYSNSLLNNLKIHTKTNDYQFSKIQNKNKYIFVLKFFNLFFKQSLKTSFKNKKNKTVSNKKQLSTNSTPIFTPVFNNVKNNNSELNIPLLKKHFNNKNNKNKLQFRKKILYLQKQKSISFKKLQSFSSVSFSKTKLGKTNSKKSKNFRNSFAFLGSDQKKETFFETFEASFETSDFEKKFKKQKQKETSNRPWQKNAFKNYLYTISYSFPWSLDTDWKSFLYYNSAPKDFEDIQICYYKNRKLPYQGLALNTGELGSKIHSPITGAAMVQKLLSEYKPSELKKMVKQHQILLPKLNRTIRKWKEKASKKADFVKIQKLLQKRDHIIRRLKLIHKFSRKNSNIHSMILSVLPVLPPDLRPILKLQNQIAASDLNRLYQRIIYRNERLKKFLKDPSTSQSFEMKYAQRLLQEAVDNLIQNGKGGVKPETNSRGQPLKSLSEILKGKQGRFRQYLLGKRVDYSGRSVIVVGPKLKLNECGLPKEMAIELFLPFLIKRILHYKLAKTVIGAKNFLYSNKKFTWNLLNEIMKNHPVLLNRAPTLHRLGIQAFQPKLIEGRAILLHPLVCPAFNADFDGDQMAVHVPITVEARAEAWTLMFSRNHLISPATGEPIVLPSQDMVLGCYYLTSENPLVDNFKPKLQKTISSGIGSPKKNINTDKMSEQTPTEVSYFTRALFWNFESILTAYQLGRIFLQSIVWVQWNGITEFSNEPLPSLEIRINRFGYREQIKSKYSKRIDYKGMLLNQYIRTTPGRVLLNSTAQKCMNL</sequence>
<dbReference type="InterPro" id="IPR007080">
    <property type="entry name" value="RNA_pol_Rpb1_1"/>
</dbReference>
<dbReference type="SUPFAM" id="SSF64484">
    <property type="entry name" value="beta and beta-prime subunits of DNA dependent RNA-polymerase"/>
    <property type="match status" value="1"/>
</dbReference>
<keyword evidence="3 9" id="KW-0240">DNA-directed RNA polymerase</keyword>
<keyword evidence="9" id="KW-0862">Zinc</keyword>
<dbReference type="InterPro" id="IPR006592">
    <property type="entry name" value="RNA_pol_N"/>
</dbReference>
<dbReference type="Pfam" id="PF04997">
    <property type="entry name" value="RNA_pol_Rpb1_1"/>
    <property type="match status" value="2"/>
</dbReference>
<name>A0A140HAD7_9CHLO</name>
<evidence type="ECO:0000256" key="1">
    <source>
        <dbReference type="ARBA" id="ARBA00004026"/>
    </source>
</evidence>
<dbReference type="InterPro" id="IPR044893">
    <property type="entry name" value="RNA_pol_Rpb1_clamp_domain"/>
</dbReference>
<protein>
    <recommendedName>
        <fullName evidence="9">DNA-directed RNA polymerase subunit beta'</fullName>
        <ecNumber evidence="9">2.7.7.6</ecNumber>
    </recommendedName>
    <alternativeName>
        <fullName evidence="9">PEP</fullName>
    </alternativeName>
    <alternativeName>
        <fullName evidence="9">Plastid-encoded RNA polymerase subunit beta'</fullName>
        <shortName evidence="9">RNA polymerase subunit beta'</shortName>
    </alternativeName>
</protein>
<feature type="binding site" evidence="9">
    <location>
        <position position="182"/>
    </location>
    <ligand>
        <name>Zn(2+)</name>
        <dbReference type="ChEBI" id="CHEBI:29105"/>
    </ligand>
</feature>
<dbReference type="InterPro" id="IPR000722">
    <property type="entry name" value="RNA_pol_asu"/>
</dbReference>
<keyword evidence="12" id="KW-0150">Chloroplast</keyword>
<comment type="catalytic activity">
    <reaction evidence="8 9 10">
        <text>RNA(n) + a ribonucleoside 5'-triphosphate = RNA(n+1) + diphosphate</text>
        <dbReference type="Rhea" id="RHEA:21248"/>
        <dbReference type="Rhea" id="RHEA-COMP:14527"/>
        <dbReference type="Rhea" id="RHEA-COMP:17342"/>
        <dbReference type="ChEBI" id="CHEBI:33019"/>
        <dbReference type="ChEBI" id="CHEBI:61557"/>
        <dbReference type="ChEBI" id="CHEBI:140395"/>
        <dbReference type="EC" id="2.7.7.6"/>
    </reaction>
</comment>
<feature type="binding site" evidence="9">
    <location>
        <position position="157"/>
    </location>
    <ligand>
        <name>Zn(2+)</name>
        <dbReference type="ChEBI" id="CHEBI:29105"/>
    </ligand>
</feature>
<dbReference type="InterPro" id="IPR007066">
    <property type="entry name" value="RNA_pol_Rpb1_3"/>
</dbReference>
<dbReference type="InterPro" id="IPR042102">
    <property type="entry name" value="RNA_pol_Rpb1_3_sf"/>
</dbReference>
<feature type="binding site" evidence="9">
    <location>
        <position position="1381"/>
    </location>
    <ligand>
        <name>Mg(2+)</name>
        <dbReference type="ChEBI" id="CHEBI:18420"/>
    </ligand>
</feature>
<feature type="domain" description="RNA polymerase N-terminal" evidence="11">
    <location>
        <begin position="1154"/>
        <end position="1435"/>
    </location>
</feature>
<keyword evidence="7 9" id="KW-0804">Transcription</keyword>
<dbReference type="HAMAP" id="MF_01323">
    <property type="entry name" value="RNApol_bact_RpoC1"/>
    <property type="match status" value="1"/>
</dbReference>
<comment type="function">
    <text evidence="1 9 10">DNA-dependent RNA polymerase catalyzes the transcription of DNA into RNA using the four ribonucleoside triphosphates as substrates.</text>
</comment>
<evidence type="ECO:0000256" key="2">
    <source>
        <dbReference type="ARBA" id="ARBA00007207"/>
    </source>
</evidence>
<keyword evidence="9" id="KW-0460">Magnesium</keyword>
<comment type="subcellular location">
    <subcellularLocation>
        <location evidence="9">Plastid</location>
        <location evidence="9">Chloroplast</location>
    </subcellularLocation>
</comment>
<proteinExistence type="inferred from homology"/>
<dbReference type="Gene3D" id="4.10.860.120">
    <property type="entry name" value="RNA polymerase II, clamp domain"/>
    <property type="match status" value="1"/>
</dbReference>
<keyword evidence="9" id="KW-0479">Metal-binding</keyword>
<evidence type="ECO:0000256" key="8">
    <source>
        <dbReference type="ARBA" id="ARBA00048552"/>
    </source>
</evidence>
<geneLocation type="chloroplast" evidence="12"/>
<dbReference type="Pfam" id="PF04983">
    <property type="entry name" value="RNA_pol_Rpb1_3"/>
    <property type="match status" value="1"/>
</dbReference>
<dbReference type="GO" id="GO:0003899">
    <property type="term" value="F:DNA-directed RNA polymerase activity"/>
    <property type="evidence" value="ECO:0007669"/>
    <property type="project" value="UniProtKB-UniRule"/>
</dbReference>
<dbReference type="GO" id="GO:0000287">
    <property type="term" value="F:magnesium ion binding"/>
    <property type="evidence" value="ECO:0007669"/>
    <property type="project" value="UniProtKB-UniRule"/>
</dbReference>
<dbReference type="EC" id="2.7.7.6" evidence="9"/>
<evidence type="ECO:0000256" key="10">
    <source>
        <dbReference type="RuleBase" id="RU004279"/>
    </source>
</evidence>
<dbReference type="Gene3D" id="1.10.274.100">
    <property type="entry name" value="RNA polymerase Rpb1, domain 3"/>
    <property type="match status" value="1"/>
</dbReference>
<comment type="subunit">
    <text evidence="9">In plastids the minimal PEP RNA polymerase catalytic core is composed of four subunits: alpha, beta, beta', and beta''. When a (nuclear-encoded) sigma factor is associated with the core the holoenzyme is formed, which can initiate transcription.</text>
</comment>
<dbReference type="GO" id="GO:0006351">
    <property type="term" value="P:DNA-templated transcription"/>
    <property type="evidence" value="ECO:0007669"/>
    <property type="project" value="UniProtKB-UniRule"/>
</dbReference>
<keyword evidence="6 9" id="KW-0548">Nucleotidyltransferase</keyword>
<dbReference type="SMART" id="SM00663">
    <property type="entry name" value="RPOLA_N"/>
    <property type="match status" value="1"/>
</dbReference>
<dbReference type="PANTHER" id="PTHR19376:SF54">
    <property type="entry name" value="DNA-DIRECTED RNA POLYMERASE SUBUNIT BETA"/>
    <property type="match status" value="1"/>
</dbReference>
<evidence type="ECO:0000259" key="11">
    <source>
        <dbReference type="SMART" id="SM00663"/>
    </source>
</evidence>
<dbReference type="PANTHER" id="PTHR19376">
    <property type="entry name" value="DNA-DIRECTED RNA POLYMERASE"/>
    <property type="match status" value="1"/>
</dbReference>
<dbReference type="GO" id="GO:0009507">
    <property type="term" value="C:chloroplast"/>
    <property type="evidence" value="ECO:0007669"/>
    <property type="project" value="UniProtKB-SubCell"/>
</dbReference>
<keyword evidence="5 9" id="KW-0808">Transferase</keyword>
<feature type="binding site" evidence="9">
    <location>
        <position position="1383"/>
    </location>
    <ligand>
        <name>Mg(2+)</name>
        <dbReference type="ChEBI" id="CHEBI:18420"/>
    </ligand>
</feature>
<evidence type="ECO:0000256" key="5">
    <source>
        <dbReference type="ARBA" id="ARBA00022679"/>
    </source>
</evidence>
<evidence type="ECO:0000256" key="6">
    <source>
        <dbReference type="ARBA" id="ARBA00022695"/>
    </source>
</evidence>
<evidence type="ECO:0000313" key="12">
    <source>
        <dbReference type="EMBL" id="AMO01136.1"/>
    </source>
</evidence>
<comment type="similarity">
    <text evidence="2 9">Belongs to the RNA polymerase beta' chain family. RpoC1 subfamily.</text>
</comment>
<feature type="binding site" evidence="9">
    <location>
        <position position="155"/>
    </location>
    <ligand>
        <name>Zn(2+)</name>
        <dbReference type="ChEBI" id="CHEBI:29105"/>
    </ligand>
</feature>
<keyword evidence="4 12" id="KW-0934">Plastid</keyword>
<accession>A0A140HAD7</accession>
<comment type="cofactor">
    <cofactor evidence="9">
        <name>Mg(2+)</name>
        <dbReference type="ChEBI" id="CHEBI:18420"/>
    </cofactor>
    <text evidence="9">Binds 1 Mg(2+) ion per subunit.</text>
</comment>
<evidence type="ECO:0000256" key="4">
    <source>
        <dbReference type="ARBA" id="ARBA00022640"/>
    </source>
</evidence>
<gene>
    <name evidence="9 12" type="primary">rpoC1</name>
    <name evidence="12" type="ORF">VU22_70</name>
</gene>
<feature type="binding site" evidence="9">
    <location>
        <position position="1385"/>
    </location>
    <ligand>
        <name>Mg(2+)</name>
        <dbReference type="ChEBI" id="CHEBI:18420"/>
    </ligand>
</feature>
<evidence type="ECO:0000256" key="9">
    <source>
        <dbReference type="HAMAP-Rule" id="MF_01323"/>
    </source>
</evidence>
<dbReference type="RefSeq" id="YP_009238258.1">
    <property type="nucleotide sequence ID" value="NC_029673.1"/>
</dbReference>
<organism evidence="12">
    <name type="scientific">Chlorotetraedron incus</name>
    <dbReference type="NCBI Taxonomy" id="162317"/>
    <lineage>
        <taxon>Eukaryota</taxon>
        <taxon>Viridiplantae</taxon>
        <taxon>Chlorophyta</taxon>
        <taxon>core chlorophytes</taxon>
        <taxon>Chlorophyceae</taxon>
        <taxon>CS clade</taxon>
        <taxon>Sphaeropleales</taxon>
        <taxon>Neochloridaceae</taxon>
        <taxon>Chlorotetraedron</taxon>
    </lineage>
</organism>
<dbReference type="GO" id="GO:0000428">
    <property type="term" value="C:DNA-directed RNA polymerase complex"/>
    <property type="evidence" value="ECO:0007669"/>
    <property type="project" value="UniProtKB-KW"/>
</dbReference>
<evidence type="ECO:0000256" key="3">
    <source>
        <dbReference type="ARBA" id="ARBA00022478"/>
    </source>
</evidence>
<comment type="cofactor">
    <cofactor evidence="9">
        <name>Zn(2+)</name>
        <dbReference type="ChEBI" id="CHEBI:29105"/>
    </cofactor>
    <text evidence="9">Binds 1 Zn(2+) ion per subunit.</text>
</comment>
<dbReference type="Gene3D" id="1.10.40.90">
    <property type="match status" value="1"/>
</dbReference>
<dbReference type="GO" id="GO:0003677">
    <property type="term" value="F:DNA binding"/>
    <property type="evidence" value="ECO:0007669"/>
    <property type="project" value="UniProtKB-UniRule"/>
</dbReference>
<evidence type="ECO:0000256" key="7">
    <source>
        <dbReference type="ARBA" id="ARBA00023163"/>
    </source>
</evidence>
<dbReference type="InterPro" id="IPR045867">
    <property type="entry name" value="DNA-dir_RpoC_beta_prime"/>
</dbReference>
<dbReference type="GO" id="GO:0008270">
    <property type="term" value="F:zinc ion binding"/>
    <property type="evidence" value="ECO:0007669"/>
    <property type="project" value="UniProtKB-UniRule"/>
</dbReference>
<dbReference type="EMBL" id="KT199252">
    <property type="protein sequence ID" value="AMO01136.1"/>
    <property type="molecule type" value="Genomic_DNA"/>
</dbReference>
<dbReference type="GeneID" id="27074131"/>
<reference evidence="12" key="1">
    <citation type="submission" date="2015-06" db="EMBL/GenBank/DDBJ databases">
        <title>Chloroplast phylogenomic data from the green algal order Sphaeropleales (Chlorophyceae, Chlorophyta) reveal complex patterns of sequence evolution.</title>
        <authorList>
            <person name="Fucikova K."/>
            <person name="Lewis P.O."/>
            <person name="Lewis L.A."/>
        </authorList>
    </citation>
    <scope>NUCLEOTIDE SEQUENCE</scope>
    <source>
        <strain evidence="12">SAG 43.81</strain>
    </source>
</reference>
<dbReference type="InterPro" id="IPR034678">
    <property type="entry name" value="RNApol_RpoC1"/>
</dbReference>
<dbReference type="Pfam" id="PF00623">
    <property type="entry name" value="RNA_pol_Rpb1_2"/>
    <property type="match status" value="2"/>
</dbReference>
<dbReference type="Gene3D" id="2.40.40.20">
    <property type="match status" value="1"/>
</dbReference>